<keyword evidence="1" id="KW-0472">Membrane</keyword>
<evidence type="ECO:0000313" key="2">
    <source>
        <dbReference type="EMBL" id="TFW31075.1"/>
    </source>
</evidence>
<dbReference type="EMBL" id="SPVG01000013">
    <property type="protein sequence ID" value="TFW31075.1"/>
    <property type="molecule type" value="Genomic_DNA"/>
</dbReference>
<proteinExistence type="predicted"/>
<keyword evidence="1" id="KW-1133">Transmembrane helix</keyword>
<evidence type="ECO:0000256" key="1">
    <source>
        <dbReference type="SAM" id="Phobius"/>
    </source>
</evidence>
<dbReference type="OrthoDB" id="8759942at2"/>
<comment type="caution">
    <text evidence="2">The sequence shown here is derived from an EMBL/GenBank/DDBJ whole genome shotgun (WGS) entry which is preliminary data.</text>
</comment>
<organism evidence="2 3">
    <name type="scientific">Duganella callida</name>
    <dbReference type="NCBI Taxonomy" id="2561932"/>
    <lineage>
        <taxon>Bacteria</taxon>
        <taxon>Pseudomonadati</taxon>
        <taxon>Pseudomonadota</taxon>
        <taxon>Betaproteobacteria</taxon>
        <taxon>Burkholderiales</taxon>
        <taxon>Oxalobacteraceae</taxon>
        <taxon>Telluria group</taxon>
        <taxon>Duganella</taxon>
    </lineage>
</organism>
<keyword evidence="1" id="KW-0812">Transmembrane</keyword>
<dbReference type="AlphaFoldDB" id="A0A4Y9SWF7"/>
<name>A0A4Y9SWF7_9BURK</name>
<dbReference type="RefSeq" id="WP_135199748.1">
    <property type="nucleotide sequence ID" value="NZ_SPVG01000013.1"/>
</dbReference>
<protein>
    <submittedName>
        <fullName evidence="2">Uncharacterized protein</fullName>
    </submittedName>
</protein>
<keyword evidence="3" id="KW-1185">Reference proteome</keyword>
<dbReference type="Proteomes" id="UP000297729">
    <property type="component" value="Unassembled WGS sequence"/>
</dbReference>
<evidence type="ECO:0000313" key="3">
    <source>
        <dbReference type="Proteomes" id="UP000297729"/>
    </source>
</evidence>
<reference evidence="2 3" key="1">
    <citation type="submission" date="2019-03" db="EMBL/GenBank/DDBJ databases">
        <title>Draft Genome Sequence of Duganella callidus sp. nov., a Novel Duganella Species Isolated from Cultivated Soil.</title>
        <authorList>
            <person name="Raths R."/>
            <person name="Peta V."/>
            <person name="Bucking H."/>
        </authorList>
    </citation>
    <scope>NUCLEOTIDE SEQUENCE [LARGE SCALE GENOMIC DNA]</scope>
    <source>
        <strain evidence="2 3">DN04</strain>
    </source>
</reference>
<gene>
    <name evidence="2" type="ORF">E4L98_01255</name>
</gene>
<accession>A0A4Y9SWF7</accession>
<feature type="transmembrane region" description="Helical" evidence="1">
    <location>
        <begin position="36"/>
        <end position="55"/>
    </location>
</feature>
<sequence>MDSERQTALEARFDATLPTLATKADVEALRADIHKWMVGSMIGLFVGFGGLAAAMGQLLKPSPPQTPVVVQAPVPPPAQVTTQPQQTLQPIVIYLTPPAQK</sequence>